<keyword evidence="4" id="KW-0378">Hydrolase</keyword>
<evidence type="ECO:0000313" key="10">
    <source>
        <dbReference type="EMBL" id="KAJ3660972.1"/>
    </source>
</evidence>
<comment type="caution">
    <text evidence="10">The sequence shown here is derived from an EMBL/GenBank/DDBJ whole genome shotgun (WGS) entry which is preliminary data.</text>
</comment>
<dbReference type="GO" id="GO:0000139">
    <property type="term" value="C:Golgi membrane"/>
    <property type="evidence" value="ECO:0007669"/>
    <property type="project" value="UniProtKB-SubCell"/>
</dbReference>
<evidence type="ECO:0000256" key="1">
    <source>
        <dbReference type="ARBA" id="ARBA00004323"/>
    </source>
</evidence>
<dbReference type="EMBL" id="JALNTZ010000002">
    <property type="protein sequence ID" value="KAJ3660972.1"/>
    <property type="molecule type" value="Genomic_DNA"/>
</dbReference>
<keyword evidence="11" id="KW-1185">Reference proteome</keyword>
<keyword evidence="9" id="KW-0732">Signal</keyword>
<feature type="signal peptide" evidence="9">
    <location>
        <begin position="1"/>
        <end position="18"/>
    </location>
</feature>
<dbReference type="InterPro" id="IPR026071">
    <property type="entry name" value="Glyco_Hydrolase_99"/>
</dbReference>
<keyword evidence="7" id="KW-0333">Golgi apparatus</keyword>
<comment type="subcellular location">
    <subcellularLocation>
        <location evidence="1">Golgi apparatus membrane</location>
        <topology evidence="1">Single-pass type II membrane protein</topology>
    </subcellularLocation>
</comment>
<protein>
    <submittedName>
        <fullName evidence="10">Uncharacterized protein</fullName>
    </submittedName>
</protein>
<sequence length="363" mass="41002">MKTFTLLLLALYALSAYGADVYVHMMPWFETKESNGGTWGIHWTMANRNPDNVVDGKQDIASYYHPEIGAYASSDPDVIDWQTGHMKTAGIKGIFLDWPGTTEAFDYPKNRQNAEAIIDGIDRAGLQFAVVYEDNNLNLAGVGDKIGQGTADMNYAQSNYFSRGSYVHLNGAPLLLDFGPQALFDDNWDNIFAPLDPKPTFLTLWNQHQQGGSFVSGEYAWVYSNYLDGLNNWYNFQDVPLKVGVAYPGFNSFYEAGGWPGPGFTIDYSTTTFQDTFNLALQHTDVIQICTWNDYGEGTVVEPTLEYGTQFLDIIQSATGTKYTHEDFEEVTEIYLLRKQHANNATILEHLKQRHYDLMHKFD</sequence>
<keyword evidence="5" id="KW-0735">Signal-anchor</keyword>
<dbReference type="Proteomes" id="UP001168821">
    <property type="component" value="Unassembled WGS sequence"/>
</dbReference>
<evidence type="ECO:0000256" key="9">
    <source>
        <dbReference type="SAM" id="SignalP"/>
    </source>
</evidence>
<evidence type="ECO:0000256" key="2">
    <source>
        <dbReference type="ARBA" id="ARBA00009559"/>
    </source>
</evidence>
<reference evidence="10" key="1">
    <citation type="journal article" date="2023" name="G3 (Bethesda)">
        <title>Whole genome assemblies of Zophobas morio and Tenebrio molitor.</title>
        <authorList>
            <person name="Kaur S."/>
            <person name="Stinson S.A."/>
            <person name="diCenzo G.C."/>
        </authorList>
    </citation>
    <scope>NUCLEOTIDE SEQUENCE</scope>
    <source>
        <strain evidence="10">QUZm001</strain>
    </source>
</reference>
<dbReference type="AlphaFoldDB" id="A0AA38IVX6"/>
<evidence type="ECO:0000256" key="3">
    <source>
        <dbReference type="ARBA" id="ARBA00022692"/>
    </source>
</evidence>
<organism evidence="10 11">
    <name type="scientific">Zophobas morio</name>
    <dbReference type="NCBI Taxonomy" id="2755281"/>
    <lineage>
        <taxon>Eukaryota</taxon>
        <taxon>Metazoa</taxon>
        <taxon>Ecdysozoa</taxon>
        <taxon>Arthropoda</taxon>
        <taxon>Hexapoda</taxon>
        <taxon>Insecta</taxon>
        <taxon>Pterygota</taxon>
        <taxon>Neoptera</taxon>
        <taxon>Endopterygota</taxon>
        <taxon>Coleoptera</taxon>
        <taxon>Polyphaga</taxon>
        <taxon>Cucujiformia</taxon>
        <taxon>Tenebrionidae</taxon>
        <taxon>Zophobas</taxon>
    </lineage>
</organism>
<evidence type="ECO:0000313" key="11">
    <source>
        <dbReference type="Proteomes" id="UP001168821"/>
    </source>
</evidence>
<dbReference type="Gene3D" id="3.20.20.80">
    <property type="entry name" value="Glycosidases"/>
    <property type="match status" value="1"/>
</dbReference>
<evidence type="ECO:0000256" key="6">
    <source>
        <dbReference type="ARBA" id="ARBA00022989"/>
    </source>
</evidence>
<keyword evidence="8" id="KW-0472">Membrane</keyword>
<comment type="similarity">
    <text evidence="2">Belongs to the glycosyl hydrolase 99 family.</text>
</comment>
<keyword evidence="3" id="KW-0812">Transmembrane</keyword>
<accession>A0AA38IVX6</accession>
<proteinExistence type="inferred from homology"/>
<keyword evidence="6" id="KW-1133">Transmembrane helix</keyword>
<name>A0AA38IVX6_9CUCU</name>
<dbReference type="GO" id="GO:0004559">
    <property type="term" value="F:alpha-mannosidase activity"/>
    <property type="evidence" value="ECO:0007669"/>
    <property type="project" value="TreeGrafter"/>
</dbReference>
<evidence type="ECO:0000256" key="7">
    <source>
        <dbReference type="ARBA" id="ARBA00023034"/>
    </source>
</evidence>
<feature type="chain" id="PRO_5041316316" evidence="9">
    <location>
        <begin position="19"/>
        <end position="363"/>
    </location>
</feature>
<gene>
    <name evidence="10" type="ORF">Zmor_005398</name>
</gene>
<dbReference type="PANTHER" id="PTHR13572:SF4">
    <property type="entry name" value="RE57134P"/>
    <property type="match status" value="1"/>
</dbReference>
<evidence type="ECO:0000256" key="8">
    <source>
        <dbReference type="ARBA" id="ARBA00023136"/>
    </source>
</evidence>
<dbReference type="PANTHER" id="PTHR13572">
    <property type="entry name" value="ENDO-ALPHA-1,2-MANNOSIDASE"/>
    <property type="match status" value="1"/>
</dbReference>
<evidence type="ECO:0000256" key="4">
    <source>
        <dbReference type="ARBA" id="ARBA00022801"/>
    </source>
</evidence>
<evidence type="ECO:0000256" key="5">
    <source>
        <dbReference type="ARBA" id="ARBA00022968"/>
    </source>
</evidence>